<evidence type="ECO:0008006" key="4">
    <source>
        <dbReference type="Google" id="ProtNLM"/>
    </source>
</evidence>
<protein>
    <recommendedName>
        <fullName evidence="4">Major sperm protein</fullName>
    </recommendedName>
</protein>
<evidence type="ECO:0000313" key="2">
    <source>
        <dbReference type="EMBL" id="KAF7635892.1"/>
    </source>
</evidence>
<name>A0A8S9ZRM5_9BILA</name>
<keyword evidence="3" id="KW-1185">Reference proteome</keyword>
<dbReference type="SUPFAM" id="SSF49354">
    <property type="entry name" value="PapD-like"/>
    <property type="match status" value="1"/>
</dbReference>
<dbReference type="InterPro" id="IPR008962">
    <property type="entry name" value="PapD-like_sf"/>
</dbReference>
<feature type="region of interest" description="Disordered" evidence="1">
    <location>
        <begin position="1"/>
        <end position="27"/>
    </location>
</feature>
<accession>A0A8S9ZRM5</accession>
<organism evidence="2 3">
    <name type="scientific">Meloidogyne graminicola</name>
    <dbReference type="NCBI Taxonomy" id="189291"/>
    <lineage>
        <taxon>Eukaryota</taxon>
        <taxon>Metazoa</taxon>
        <taxon>Ecdysozoa</taxon>
        <taxon>Nematoda</taxon>
        <taxon>Chromadorea</taxon>
        <taxon>Rhabditida</taxon>
        <taxon>Tylenchina</taxon>
        <taxon>Tylenchomorpha</taxon>
        <taxon>Tylenchoidea</taxon>
        <taxon>Meloidogynidae</taxon>
        <taxon>Meloidogyninae</taxon>
        <taxon>Meloidogyne</taxon>
    </lineage>
</organism>
<dbReference type="Proteomes" id="UP000605970">
    <property type="component" value="Unassembled WGS sequence"/>
</dbReference>
<dbReference type="AlphaFoldDB" id="A0A8S9ZRM5"/>
<proteinExistence type="predicted"/>
<evidence type="ECO:0000256" key="1">
    <source>
        <dbReference type="SAM" id="MobiDB-lite"/>
    </source>
</evidence>
<dbReference type="OrthoDB" id="5891042at2759"/>
<gene>
    <name evidence="2" type="ORF">Mgra_00004610</name>
</gene>
<sequence length="189" mass="21277">MNNIQSNKSTTKNPSNETTKTATSNSNRTILSDNTSIYFKHFGNQCGKLRLSLLNISNSILHFKFKKSSGTKLSIEPQASGIIEKHSETIITITWDVKVSEQLTPDGWSYVKMVLFLAVDGKFDDLDNCSLTRVVGYLKPNAEIFNENVDADVLVVDIPNKTNSLRQKLSRTQIISPSKRVFFFYFSSI</sequence>
<reference evidence="2" key="1">
    <citation type="journal article" date="2020" name="Ecol. Evol.">
        <title>Genome structure and content of the rice root-knot nematode (Meloidogyne graminicola).</title>
        <authorList>
            <person name="Phan N.T."/>
            <person name="Danchin E.G.J."/>
            <person name="Klopp C."/>
            <person name="Perfus-Barbeoch L."/>
            <person name="Kozlowski D.K."/>
            <person name="Koutsovoulos G.D."/>
            <person name="Lopez-Roques C."/>
            <person name="Bouchez O."/>
            <person name="Zahm M."/>
            <person name="Besnard G."/>
            <person name="Bellafiore S."/>
        </authorList>
    </citation>
    <scope>NUCLEOTIDE SEQUENCE</scope>
    <source>
        <strain evidence="2">VN-18</strain>
    </source>
</reference>
<dbReference type="EMBL" id="JABEBT010000036">
    <property type="protein sequence ID" value="KAF7635892.1"/>
    <property type="molecule type" value="Genomic_DNA"/>
</dbReference>
<evidence type="ECO:0000313" key="3">
    <source>
        <dbReference type="Proteomes" id="UP000605970"/>
    </source>
</evidence>
<comment type="caution">
    <text evidence="2">The sequence shown here is derived from an EMBL/GenBank/DDBJ whole genome shotgun (WGS) entry which is preliminary data.</text>
</comment>